<name>A0A9X1QCB3_9BACT</name>
<dbReference type="PROSITE" id="PS51257">
    <property type="entry name" value="PROKAR_LIPOPROTEIN"/>
    <property type="match status" value="1"/>
</dbReference>
<evidence type="ECO:0000259" key="2">
    <source>
        <dbReference type="Pfam" id="PF00144"/>
    </source>
</evidence>
<dbReference type="EMBL" id="JAKFFV010000007">
    <property type="protein sequence ID" value="MCF2499110.1"/>
    <property type="molecule type" value="Genomic_DNA"/>
</dbReference>
<protein>
    <submittedName>
        <fullName evidence="3">Beta-lactamase family protein</fullName>
    </submittedName>
</protein>
<dbReference type="Pfam" id="PF00144">
    <property type="entry name" value="Beta-lactamase"/>
    <property type="match status" value="1"/>
</dbReference>
<gene>
    <name evidence="3" type="ORF">L0661_12380</name>
</gene>
<keyword evidence="1" id="KW-0732">Signal</keyword>
<accession>A0A9X1QCB3</accession>
<dbReference type="PANTHER" id="PTHR43283">
    <property type="entry name" value="BETA-LACTAMASE-RELATED"/>
    <property type="match status" value="1"/>
</dbReference>
<feature type="signal peptide" evidence="1">
    <location>
        <begin position="1"/>
        <end position="22"/>
    </location>
</feature>
<dbReference type="InterPro" id="IPR001466">
    <property type="entry name" value="Beta-lactam-related"/>
</dbReference>
<dbReference type="Gene3D" id="3.40.710.10">
    <property type="entry name" value="DD-peptidase/beta-lactamase superfamily"/>
    <property type="match status" value="1"/>
</dbReference>
<dbReference type="InterPro" id="IPR050789">
    <property type="entry name" value="Diverse_Enzym_Activities"/>
</dbReference>
<dbReference type="SUPFAM" id="SSF56601">
    <property type="entry name" value="beta-lactamase/transpeptidase-like"/>
    <property type="match status" value="1"/>
</dbReference>
<dbReference type="PANTHER" id="PTHR43283:SF7">
    <property type="entry name" value="BETA-LACTAMASE-RELATED DOMAIN-CONTAINING PROTEIN"/>
    <property type="match status" value="1"/>
</dbReference>
<evidence type="ECO:0000313" key="4">
    <source>
        <dbReference type="Proteomes" id="UP001139411"/>
    </source>
</evidence>
<feature type="domain" description="Beta-lactamase-related" evidence="2">
    <location>
        <begin position="174"/>
        <end position="467"/>
    </location>
</feature>
<sequence>MRQVVFKFVTSLALLFSAASCSSDESKLTGIWHTELEAIPQLKSAFDLELNHDFFGDKWSGRFEIAETMTEGNLSSVKVDGSKITLDLGQGAMFKGNLATNKQEITGVLNVPGIEKQTLRFTKIEKWSSQRPARSDRDNHPVKTWAYQSPPEIHDGWKVGTINAASGASKPLRDLFENILKGHFNGLDAILVARNGKMLLEEYFYIGDRERIHSIQSCTKSVTSLLIGIAHDDGLIKNLDAPVNTFFPAYGDSTKRKMPPFTLRNALTMSAALDWREDIPYSDPRNDAVLMNQSKDMFQYVLSKNPDPKVRPGEVFEYNSGLSILLGGVIANTTGKPADQYATQTLFKDLGINKFTWTAMNGQIHTGGGLFMKPRDILKLGQLVLDEGKWNDKQIVSASWIKESTAFNLPVNKANKEWGYGYQWWRGVLRADNKVFKTIYAAGYGGQVLCIIPDLDLVILTLHHNATEGNGRRSILWKEMETNILPAFK</sequence>
<dbReference type="AlphaFoldDB" id="A0A9X1QCB3"/>
<evidence type="ECO:0000256" key="1">
    <source>
        <dbReference type="SAM" id="SignalP"/>
    </source>
</evidence>
<dbReference type="RefSeq" id="WP_235178018.1">
    <property type="nucleotide sequence ID" value="NZ_JAKFFV010000007.1"/>
</dbReference>
<evidence type="ECO:0000313" key="3">
    <source>
        <dbReference type="EMBL" id="MCF2499110.1"/>
    </source>
</evidence>
<feature type="chain" id="PRO_5040774436" evidence="1">
    <location>
        <begin position="23"/>
        <end position="489"/>
    </location>
</feature>
<dbReference type="Proteomes" id="UP001139411">
    <property type="component" value="Unassembled WGS sequence"/>
</dbReference>
<proteinExistence type="predicted"/>
<reference evidence="3" key="1">
    <citation type="submission" date="2022-01" db="EMBL/GenBank/DDBJ databases">
        <title>Novel species in genus Dyadobacter.</title>
        <authorList>
            <person name="Ma C."/>
        </authorList>
    </citation>
    <scope>NUCLEOTIDE SEQUENCE</scope>
    <source>
        <strain evidence="3">CY357</strain>
    </source>
</reference>
<comment type="caution">
    <text evidence="3">The sequence shown here is derived from an EMBL/GenBank/DDBJ whole genome shotgun (WGS) entry which is preliminary data.</text>
</comment>
<dbReference type="InterPro" id="IPR012338">
    <property type="entry name" value="Beta-lactam/transpept-like"/>
</dbReference>
<organism evidence="3 4">
    <name type="scientific">Dyadobacter chenhuakuii</name>
    <dbReference type="NCBI Taxonomy" id="2909339"/>
    <lineage>
        <taxon>Bacteria</taxon>
        <taxon>Pseudomonadati</taxon>
        <taxon>Bacteroidota</taxon>
        <taxon>Cytophagia</taxon>
        <taxon>Cytophagales</taxon>
        <taxon>Spirosomataceae</taxon>
        <taxon>Dyadobacter</taxon>
    </lineage>
</organism>